<comment type="caution">
    <text evidence="1">The sequence shown here is derived from an EMBL/GenBank/DDBJ whole genome shotgun (WGS) entry which is preliminary data.</text>
</comment>
<protein>
    <submittedName>
        <fullName evidence="1">Uncharacterized protein</fullName>
    </submittedName>
</protein>
<organism evidence="1 2">
    <name type="scientific">Sphaerodactylus townsendi</name>
    <dbReference type="NCBI Taxonomy" id="933632"/>
    <lineage>
        <taxon>Eukaryota</taxon>
        <taxon>Metazoa</taxon>
        <taxon>Chordata</taxon>
        <taxon>Craniata</taxon>
        <taxon>Vertebrata</taxon>
        <taxon>Euteleostomi</taxon>
        <taxon>Lepidosauria</taxon>
        <taxon>Squamata</taxon>
        <taxon>Bifurcata</taxon>
        <taxon>Gekkota</taxon>
        <taxon>Sphaerodactylidae</taxon>
        <taxon>Sphaerodactylus</taxon>
    </lineage>
</organism>
<reference evidence="1" key="1">
    <citation type="submission" date="2021-08" db="EMBL/GenBank/DDBJ databases">
        <title>The first chromosome-level gecko genome reveals the dynamic sex chromosomes of Neotropical dwarf geckos (Sphaerodactylidae: Sphaerodactylus).</title>
        <authorList>
            <person name="Pinto B.J."/>
            <person name="Keating S.E."/>
            <person name="Gamble T."/>
        </authorList>
    </citation>
    <scope>NUCLEOTIDE SEQUENCE</scope>
    <source>
        <strain evidence="1">TG3544</strain>
    </source>
</reference>
<accession>A0ACB8G9I9</accession>
<keyword evidence="2" id="KW-1185">Reference proteome</keyword>
<evidence type="ECO:0000313" key="2">
    <source>
        <dbReference type="Proteomes" id="UP000827872"/>
    </source>
</evidence>
<dbReference type="EMBL" id="CM037614">
    <property type="protein sequence ID" value="KAH8016268.1"/>
    <property type="molecule type" value="Genomic_DNA"/>
</dbReference>
<name>A0ACB8G9I9_9SAUR</name>
<sequence>MGLGVLDNQLSDSALFIWLKRSKTHQRALGAPRFGTGAAARGPRDGYGHLSGSAPDRGGPPTIHRGPQLPCPVSPAGNAGLDRGSQTLYIMRLATQPPAVGESMGLQQQGGAPLGEAPGTRAKASLSKLPPTTKKLLGIPDAVCIQLGENALESTPGWVAFYMPCWLASERSPSFCLAPYSGRLAAGEIGCGRWARAPGRVDAASSED</sequence>
<proteinExistence type="predicted"/>
<evidence type="ECO:0000313" key="1">
    <source>
        <dbReference type="EMBL" id="KAH8016268.1"/>
    </source>
</evidence>
<dbReference type="Proteomes" id="UP000827872">
    <property type="component" value="Linkage Group LG01"/>
</dbReference>
<gene>
    <name evidence="1" type="ORF">K3G42_015472</name>
</gene>